<evidence type="ECO:0000259" key="3">
    <source>
        <dbReference type="Pfam" id="PF13086"/>
    </source>
</evidence>
<reference evidence="5 6" key="1">
    <citation type="submission" date="2018-05" db="EMBL/GenBank/DDBJ databases">
        <title>Genome sequencing and assembly of the regulated plant pathogen Lachnellula willkommii and related sister species for the development of diagnostic species identification markers.</title>
        <authorList>
            <person name="Giroux E."/>
            <person name="Bilodeau G."/>
        </authorList>
    </citation>
    <scope>NUCLEOTIDE SEQUENCE [LARGE SCALE GENOMIC DNA]</scope>
    <source>
        <strain evidence="5 6">CBS 160.35</strain>
    </source>
</reference>
<dbReference type="InterPro" id="IPR045055">
    <property type="entry name" value="DNA2/NAM7-like"/>
</dbReference>
<dbReference type="GO" id="GO:0004386">
    <property type="term" value="F:helicase activity"/>
    <property type="evidence" value="ECO:0007669"/>
    <property type="project" value="UniProtKB-KW"/>
</dbReference>
<dbReference type="SUPFAM" id="SSF52540">
    <property type="entry name" value="P-loop containing nucleoside triphosphate hydrolases"/>
    <property type="match status" value="1"/>
</dbReference>
<dbReference type="InterPro" id="IPR041677">
    <property type="entry name" value="DNA2/NAM7_AAA_11"/>
</dbReference>
<dbReference type="GO" id="GO:0035194">
    <property type="term" value="P:regulatory ncRNA-mediated post-transcriptional gene silencing"/>
    <property type="evidence" value="ECO:0007669"/>
    <property type="project" value="TreeGrafter"/>
</dbReference>
<gene>
    <name evidence="5" type="primary">MOV10</name>
    <name evidence="5" type="ORF">LOCC1_G003699</name>
</gene>
<dbReference type="InterPro" id="IPR047187">
    <property type="entry name" value="SF1_C_Upf1"/>
</dbReference>
<dbReference type="Gene3D" id="3.40.50.300">
    <property type="entry name" value="P-loop containing nucleotide triphosphate hydrolases"/>
    <property type="match status" value="2"/>
</dbReference>
<feature type="compositionally biased region" description="Polar residues" evidence="2">
    <location>
        <begin position="903"/>
        <end position="914"/>
    </location>
</feature>
<dbReference type="CDD" id="cd18808">
    <property type="entry name" value="SF1_C_Upf1"/>
    <property type="match status" value="1"/>
</dbReference>
<dbReference type="EMBL" id="QGMI01000087">
    <property type="protein sequence ID" value="TVY47520.1"/>
    <property type="molecule type" value="Genomic_DNA"/>
</dbReference>
<keyword evidence="1 5" id="KW-0378">Hydrolase</keyword>
<keyword evidence="1 5" id="KW-0547">Nucleotide-binding</keyword>
<keyword evidence="1 5" id="KW-0347">Helicase</keyword>
<evidence type="ECO:0000259" key="4">
    <source>
        <dbReference type="Pfam" id="PF13087"/>
    </source>
</evidence>
<feature type="domain" description="DNA2/NAM7 helicase-like C-terminal" evidence="4">
    <location>
        <begin position="653"/>
        <end position="837"/>
    </location>
</feature>
<feature type="region of interest" description="Disordered" evidence="2">
    <location>
        <begin position="23"/>
        <end position="86"/>
    </location>
</feature>
<organism evidence="5 6">
    <name type="scientific">Lachnellula occidentalis</name>
    <dbReference type="NCBI Taxonomy" id="215460"/>
    <lineage>
        <taxon>Eukaryota</taxon>
        <taxon>Fungi</taxon>
        <taxon>Dikarya</taxon>
        <taxon>Ascomycota</taxon>
        <taxon>Pezizomycotina</taxon>
        <taxon>Leotiomycetes</taxon>
        <taxon>Helotiales</taxon>
        <taxon>Lachnaceae</taxon>
        <taxon>Lachnellula</taxon>
    </lineage>
</organism>
<keyword evidence="1 5" id="KW-0067">ATP-binding</keyword>
<name>A0A8H8S5Y9_9HELO</name>
<protein>
    <submittedName>
        <fullName evidence="5">Putative helicase</fullName>
    </submittedName>
</protein>
<evidence type="ECO:0000256" key="1">
    <source>
        <dbReference type="ARBA" id="ARBA00022806"/>
    </source>
</evidence>
<keyword evidence="6" id="KW-1185">Reference proteome</keyword>
<dbReference type="PANTHER" id="PTHR10887">
    <property type="entry name" value="DNA2/NAM7 HELICASE FAMILY"/>
    <property type="match status" value="1"/>
</dbReference>
<proteinExistence type="predicted"/>
<dbReference type="AlphaFoldDB" id="A0A8H8S5Y9"/>
<evidence type="ECO:0000313" key="6">
    <source>
        <dbReference type="Proteomes" id="UP000443090"/>
    </source>
</evidence>
<feature type="compositionally biased region" description="Polar residues" evidence="2">
    <location>
        <begin position="71"/>
        <end position="82"/>
    </location>
</feature>
<dbReference type="InterPro" id="IPR041679">
    <property type="entry name" value="DNA2/NAM7-like_C"/>
</dbReference>
<dbReference type="GO" id="GO:0005829">
    <property type="term" value="C:cytosol"/>
    <property type="evidence" value="ECO:0007669"/>
    <property type="project" value="TreeGrafter"/>
</dbReference>
<comment type="caution">
    <text evidence="5">The sequence shown here is derived from an EMBL/GenBank/DDBJ whole genome shotgun (WGS) entry which is preliminary data.</text>
</comment>
<accession>A0A8H8S5Y9</accession>
<evidence type="ECO:0000256" key="2">
    <source>
        <dbReference type="SAM" id="MobiDB-lite"/>
    </source>
</evidence>
<sequence length="946" mass="105416">MDQPQTIFRRQVKGSSALVFRHPGTGEPIALPSVPTPKPSRTLAPLLIHPPTKNSRASSQSSSLKAVKKINGSTSAPKQSVAVSGRASPELDVYARPFVPESLTSINTLRGPDFETPSTNQLDFRAYTERSIPSQFLPSPIQPTAPDFSFDPEAGTQAQYEHYFEYHIKAELEAQQRQNASYALYAHGGDTTDLHVVSFKVPGLQENSPYLEVDDVVQLRQIHEDIHIPQTSGSGGSRVYSTFQWTGVIYNARVFSIQRKTETLVVRLSGPRLQPQVVGSDKRPVGFHRLKFNVQFPLPEGRFLPMLHVLPAISQALREIVHTNERQIMTVPTASSNVSDVSSFSKDPLQTHHWIRSMLFPEEVDSKLQTSLNNLSFSRLLFDSELNWEQQKAIESIGGQNYGTLPFLISGPPGTGKTKTLVELAIQLVKNVDNVAHILFCAPSDPAADILVRRLASHFNPTQMFRLNRPSRAFTEVPDTVLPFCHVSDNALSLPPFNKLMAFNIVVTTCRDASLLIRTRMTNSDLYAVEHGLVTAIHPDEAESFHIKLHWTALLVDEAAQAMEPEALIPLFIVSPPLDSVQLPSTPLFVMAGDDHQLGPRLSLHSSPLKDSLFARLFARPVYAEHPLARAKSGKAPPILNQSMLPILRPAFANLIRNYRSHPAILAVPSSVFYNDTLLAEAPGTDRLASWSQWRGKQWPVLFRNNISPDDMDSDGGGWFNVGEARLACWYAASLVRSKLVEPKEVCIMSPFKAQVQYLRKTMRGKDYGGVLWDVDIGPTEIFQGLERGVVIICTTRSREKYVEKDKELGWGLVGMPNKMNVALTRAKYGLIVIGKKDILLQDPDWKALLDFCERNGLMINENGLGEPGYDTDDSVRTTLEKGLLDKEDEQKERKVTRALGAGSQSNGMWTSGMQEPPNVEEYDDVVYDEGEYNEDPYDTPSVHTW</sequence>
<dbReference type="Pfam" id="PF13087">
    <property type="entry name" value="AAA_12"/>
    <property type="match status" value="1"/>
</dbReference>
<dbReference type="PANTHER" id="PTHR10887:SF322">
    <property type="entry name" value="HELICASE MOV-10"/>
    <property type="match status" value="1"/>
</dbReference>
<dbReference type="InterPro" id="IPR027417">
    <property type="entry name" value="P-loop_NTPase"/>
</dbReference>
<feature type="domain" description="DNA2/NAM7 helicase helicase" evidence="3">
    <location>
        <begin position="386"/>
        <end position="469"/>
    </location>
</feature>
<feature type="region of interest" description="Disordered" evidence="2">
    <location>
        <begin position="898"/>
        <end position="920"/>
    </location>
</feature>
<dbReference type="Proteomes" id="UP000443090">
    <property type="component" value="Unassembled WGS sequence"/>
</dbReference>
<dbReference type="Pfam" id="PF13086">
    <property type="entry name" value="AAA_11"/>
    <property type="match status" value="1"/>
</dbReference>
<dbReference type="OrthoDB" id="6513042at2759"/>
<evidence type="ECO:0000313" key="5">
    <source>
        <dbReference type="EMBL" id="TVY47520.1"/>
    </source>
</evidence>